<dbReference type="EMBL" id="LCAP01000008">
    <property type="protein sequence ID" value="KKR91352.1"/>
    <property type="molecule type" value="Genomic_DNA"/>
</dbReference>
<dbReference type="InterPro" id="IPR029052">
    <property type="entry name" value="Metallo-depent_PP-like"/>
</dbReference>
<dbReference type="Pfam" id="PF09587">
    <property type="entry name" value="PGA_cap"/>
    <property type="match status" value="1"/>
</dbReference>
<comment type="similarity">
    <text evidence="1">Belongs to the CapA family.</text>
</comment>
<evidence type="ECO:0000313" key="5">
    <source>
        <dbReference type="Proteomes" id="UP000034190"/>
    </source>
</evidence>
<dbReference type="PANTHER" id="PTHR33393">
    <property type="entry name" value="POLYGLUTAMINE SYNTHESIS ACCESSORY PROTEIN RV0574C-RELATED"/>
    <property type="match status" value="1"/>
</dbReference>
<dbReference type="InterPro" id="IPR019079">
    <property type="entry name" value="Capsule_synth_CapA"/>
</dbReference>
<evidence type="ECO:0000259" key="3">
    <source>
        <dbReference type="SMART" id="SM00854"/>
    </source>
</evidence>
<dbReference type="Gene3D" id="3.60.21.10">
    <property type="match status" value="1"/>
</dbReference>
<evidence type="ECO:0000256" key="2">
    <source>
        <dbReference type="SAM" id="Phobius"/>
    </source>
</evidence>
<dbReference type="SUPFAM" id="SSF56300">
    <property type="entry name" value="Metallo-dependent phosphatases"/>
    <property type="match status" value="1"/>
</dbReference>
<proteinExistence type="inferred from homology"/>
<keyword evidence="2" id="KW-1133">Transmembrane helix</keyword>
<comment type="caution">
    <text evidence="4">The sequence shown here is derived from an EMBL/GenBank/DDBJ whole genome shotgun (WGS) entry which is preliminary data.</text>
</comment>
<dbReference type="SMART" id="SM00854">
    <property type="entry name" value="PGA_cap"/>
    <property type="match status" value="1"/>
</dbReference>
<dbReference type="Proteomes" id="UP000034190">
    <property type="component" value="Unassembled WGS sequence"/>
</dbReference>
<feature type="domain" description="Capsule synthesis protein CapA" evidence="3">
    <location>
        <begin position="55"/>
        <end position="279"/>
    </location>
</feature>
<organism evidence="4 5">
    <name type="scientific">Candidatus Falkowbacteria bacterium GW2011_GWA2_41_14</name>
    <dbReference type="NCBI Taxonomy" id="1618635"/>
    <lineage>
        <taxon>Bacteria</taxon>
        <taxon>Candidatus Falkowiibacteriota</taxon>
    </lineage>
</organism>
<sequence length="348" mass="39285">MKKYRPILSIAAAVAFFLIAVCFLAFYFLARPNSGFLAQNIKTADKPAQVNNELSFSFAGDAMFGRNIGYYFQKNNFQDLFVNLDASVFQGTDIFWLNLEGPISDKNVEQFPLEHSLVFNFSRQTIEALKYLKIIVVGLANNHTMNQGAAALKKTREILEREGIDWSGDPNKNAGESIKRYRQGDITVALLPVNTLANTGSIEELIKQEKDKNNFVIVLPHWGNEYEIFHNTNQENLAKDWIAAGADLIIGTHPHVVQDAQLINGKLVFYSLGNFIFDQMFSEETQEGLIISGLIRTDKIEIILTPVVSKKMKPEIMRGAERQKIIDRICQKLGEYCQGEVIEILAEK</sequence>
<dbReference type="AlphaFoldDB" id="A0A0G0XTW2"/>
<keyword evidence="2" id="KW-0472">Membrane</keyword>
<gene>
    <name evidence="4" type="ORF">UU43_C0008G0003</name>
</gene>
<accession>A0A0G0XTW2</accession>
<reference evidence="4 5" key="1">
    <citation type="journal article" date="2015" name="Nature">
        <title>rRNA introns, odd ribosomes, and small enigmatic genomes across a large radiation of phyla.</title>
        <authorList>
            <person name="Brown C.T."/>
            <person name="Hug L.A."/>
            <person name="Thomas B.C."/>
            <person name="Sharon I."/>
            <person name="Castelle C.J."/>
            <person name="Singh A."/>
            <person name="Wilkins M.J."/>
            <person name="Williams K.H."/>
            <person name="Banfield J.F."/>
        </authorList>
    </citation>
    <scope>NUCLEOTIDE SEQUENCE [LARGE SCALE GENOMIC DNA]</scope>
</reference>
<dbReference type="InterPro" id="IPR052169">
    <property type="entry name" value="CW_Biosynth-Accessory"/>
</dbReference>
<dbReference type="PATRIC" id="fig|1618635.3.peg.418"/>
<dbReference type="CDD" id="cd07381">
    <property type="entry name" value="MPP_CapA"/>
    <property type="match status" value="1"/>
</dbReference>
<dbReference type="PANTHER" id="PTHR33393:SF13">
    <property type="entry name" value="PGA BIOSYNTHESIS PROTEIN CAPA"/>
    <property type="match status" value="1"/>
</dbReference>
<evidence type="ECO:0000313" key="4">
    <source>
        <dbReference type="EMBL" id="KKR91352.1"/>
    </source>
</evidence>
<feature type="transmembrane region" description="Helical" evidence="2">
    <location>
        <begin position="7"/>
        <end position="30"/>
    </location>
</feature>
<keyword evidence="2" id="KW-0812">Transmembrane</keyword>
<protein>
    <recommendedName>
        <fullName evidence="3">Capsule synthesis protein CapA domain-containing protein</fullName>
    </recommendedName>
</protein>
<name>A0A0G0XTW2_9BACT</name>
<evidence type="ECO:0000256" key="1">
    <source>
        <dbReference type="ARBA" id="ARBA00005662"/>
    </source>
</evidence>